<dbReference type="EMBL" id="CP106679">
    <property type="protein sequence ID" value="UXP32603.1"/>
    <property type="molecule type" value="Genomic_DNA"/>
</dbReference>
<dbReference type="InterPro" id="IPR001130">
    <property type="entry name" value="TatD-like"/>
</dbReference>
<dbReference type="RefSeq" id="WP_262310038.1">
    <property type="nucleotide sequence ID" value="NZ_CP106679.1"/>
</dbReference>
<dbReference type="Pfam" id="PF01026">
    <property type="entry name" value="TatD_DNase"/>
    <property type="match status" value="1"/>
</dbReference>
<accession>A0ABY6CT18</accession>
<gene>
    <name evidence="1" type="ORF">N6H18_01290</name>
</gene>
<keyword evidence="1" id="KW-0378">Hydrolase</keyword>
<evidence type="ECO:0000313" key="2">
    <source>
        <dbReference type="Proteomes" id="UP001065174"/>
    </source>
</evidence>
<organism evidence="1 2">
    <name type="scientific">Reichenbachiella agarivorans</name>
    <dbReference type="NCBI Taxonomy" id="2979464"/>
    <lineage>
        <taxon>Bacteria</taxon>
        <taxon>Pseudomonadati</taxon>
        <taxon>Bacteroidota</taxon>
        <taxon>Cytophagia</taxon>
        <taxon>Cytophagales</taxon>
        <taxon>Reichenbachiellaceae</taxon>
        <taxon>Reichenbachiella</taxon>
    </lineage>
</organism>
<dbReference type="Gene3D" id="3.20.20.140">
    <property type="entry name" value="Metal-dependent hydrolases"/>
    <property type="match status" value="1"/>
</dbReference>
<dbReference type="Proteomes" id="UP001065174">
    <property type="component" value="Chromosome"/>
</dbReference>
<name>A0ABY6CT18_9BACT</name>
<keyword evidence="2" id="KW-1185">Reference proteome</keyword>
<dbReference type="InterPro" id="IPR032466">
    <property type="entry name" value="Metal_Hydrolase"/>
</dbReference>
<reference evidence="1" key="1">
    <citation type="submission" date="2022-09" db="EMBL/GenBank/DDBJ databases">
        <title>Comparative genomics and taxonomic characterization of three novel marine species of genus Reichenbachiella exhibiting antioxidant and polysaccharide degradation activities.</title>
        <authorList>
            <person name="Muhammad N."/>
            <person name="Lee Y.-J."/>
            <person name="Ko J."/>
            <person name="Kim S.-G."/>
        </authorList>
    </citation>
    <scope>NUCLEOTIDE SEQUENCE</scope>
    <source>
        <strain evidence="1">BKB1-1</strain>
    </source>
</reference>
<dbReference type="GO" id="GO:0016787">
    <property type="term" value="F:hydrolase activity"/>
    <property type="evidence" value="ECO:0007669"/>
    <property type="project" value="UniProtKB-KW"/>
</dbReference>
<dbReference type="SUPFAM" id="SSF51556">
    <property type="entry name" value="Metallo-dependent hydrolases"/>
    <property type="match status" value="1"/>
</dbReference>
<protein>
    <submittedName>
        <fullName evidence="1">TatD family hydrolase</fullName>
    </submittedName>
</protein>
<dbReference type="PANTHER" id="PTHR46124:SF2">
    <property type="entry name" value="D-AMINOACYL-TRNA DEACYLASE"/>
    <property type="match status" value="1"/>
</dbReference>
<proteinExistence type="predicted"/>
<dbReference type="PIRSF" id="PIRSF005902">
    <property type="entry name" value="DNase_TatD"/>
    <property type="match status" value="1"/>
</dbReference>
<evidence type="ECO:0000313" key="1">
    <source>
        <dbReference type="EMBL" id="UXP32603.1"/>
    </source>
</evidence>
<sequence>MNHNLFQDNHFLDFHTHHLRHVDRDDVTEIVSIHMGKERAHQYFTIGIHPWWIEQLLTSTQSDELKLQLSDPHCLAMGEIGLDNTKGPSLKIQTELFKSLLHLAEDLKKPVVIHCVRAFDQLIKIKKEFPLIPNWCVHGFGRHAILARQLVDQGFYLSLMPNMPSSKYEDIIKSVPLDRIFLETDSMPDVNIEEIYFRISKLSGIEISDLCRQLNRNAREFFKI</sequence>
<dbReference type="PANTHER" id="PTHR46124">
    <property type="entry name" value="D-AMINOACYL-TRNA DEACYLASE"/>
    <property type="match status" value="1"/>
</dbReference>